<reference evidence="6" key="1">
    <citation type="submission" date="2014-02" db="EMBL/GenBank/DDBJ databases">
        <authorList>
            <person name="Genoscope - CEA"/>
        </authorList>
    </citation>
    <scope>NUCLEOTIDE SEQUENCE</scope>
    <source>
        <strain evidence="6">LS3</strain>
    </source>
</reference>
<dbReference type="GO" id="GO:0005730">
    <property type="term" value="C:nucleolus"/>
    <property type="evidence" value="ECO:0007669"/>
    <property type="project" value="TreeGrafter"/>
</dbReference>
<evidence type="ECO:0000313" key="6">
    <source>
        <dbReference type="EMBL" id="CDP38467.1"/>
    </source>
</evidence>
<dbReference type="PANTHER" id="PTHR15565:SF0">
    <property type="entry name" value="PROTEIN AATF"/>
    <property type="match status" value="1"/>
</dbReference>
<dbReference type="PhylomeDB" id="A0A060TI04"/>
<comment type="similarity">
    <text evidence="1">Belongs to the AATF family.</text>
</comment>
<dbReference type="AlphaFoldDB" id="A0A060TI04"/>
<organism evidence="6">
    <name type="scientific">Blastobotrys adeninivorans</name>
    <name type="common">Yeast</name>
    <name type="synonym">Arxula adeninivorans</name>
    <dbReference type="NCBI Taxonomy" id="409370"/>
    <lineage>
        <taxon>Eukaryota</taxon>
        <taxon>Fungi</taxon>
        <taxon>Dikarya</taxon>
        <taxon>Ascomycota</taxon>
        <taxon>Saccharomycotina</taxon>
        <taxon>Dipodascomycetes</taxon>
        <taxon>Dipodascales</taxon>
        <taxon>Trichomonascaceae</taxon>
        <taxon>Blastobotrys</taxon>
    </lineage>
</organism>
<feature type="compositionally biased region" description="Acidic residues" evidence="3">
    <location>
        <begin position="79"/>
        <end position="135"/>
    </location>
</feature>
<dbReference type="Pfam" id="PF08164">
    <property type="entry name" value="TRAUB"/>
    <property type="match status" value="1"/>
</dbReference>
<dbReference type="EMBL" id="HG937694">
    <property type="protein sequence ID" value="CDP38467.1"/>
    <property type="molecule type" value="Genomic_DNA"/>
</dbReference>
<proteinExistence type="inferred from homology"/>
<dbReference type="Pfam" id="PF13339">
    <property type="entry name" value="AATF-Che1"/>
    <property type="match status" value="1"/>
</dbReference>
<feature type="domain" description="Apoptosis-antagonizing transcription factor C-terminal" evidence="4">
    <location>
        <begin position="362"/>
        <end position="441"/>
    </location>
</feature>
<dbReference type="InterPro" id="IPR012617">
    <property type="entry name" value="AATF_C"/>
</dbReference>
<dbReference type="InterPro" id="IPR039223">
    <property type="entry name" value="AATF/Bfr2"/>
</dbReference>
<evidence type="ECO:0000259" key="4">
    <source>
        <dbReference type="Pfam" id="PF08164"/>
    </source>
</evidence>
<evidence type="ECO:0000256" key="2">
    <source>
        <dbReference type="ARBA" id="ARBA00013850"/>
    </source>
</evidence>
<dbReference type="InterPro" id="IPR025160">
    <property type="entry name" value="AATF"/>
</dbReference>
<reference evidence="6" key="2">
    <citation type="submission" date="2014-06" db="EMBL/GenBank/DDBJ databases">
        <title>The complete genome of Blastobotrys (Arxula) adeninivorans LS3 - a yeast of biotechnological interest.</title>
        <authorList>
            <person name="Kunze G."/>
            <person name="Gaillardin C."/>
            <person name="Czernicka M."/>
            <person name="Durrens P."/>
            <person name="Martin T."/>
            <person name="Boer E."/>
            <person name="Gabaldon T."/>
            <person name="Cruz J."/>
            <person name="Talla E."/>
            <person name="Marck C."/>
            <person name="Goffeau A."/>
            <person name="Barbe V."/>
            <person name="Baret P."/>
            <person name="Baronian K."/>
            <person name="Beier S."/>
            <person name="Bleykasten C."/>
            <person name="Bode R."/>
            <person name="Casaregola S."/>
            <person name="Despons L."/>
            <person name="Fairhead C."/>
            <person name="Giersberg M."/>
            <person name="Gierski P."/>
            <person name="Hahnel U."/>
            <person name="Hartmann A."/>
            <person name="Jankowska D."/>
            <person name="Jubin C."/>
            <person name="Jung P."/>
            <person name="Lafontaine I."/>
            <person name="Leh-Louis V."/>
            <person name="Lemaire M."/>
            <person name="Marcet-Houben M."/>
            <person name="Mascher M."/>
            <person name="Morel G."/>
            <person name="Richard G.-F."/>
            <person name="Riechen J."/>
            <person name="Sacerdot C."/>
            <person name="Sarkar A."/>
            <person name="Savel G."/>
            <person name="Schacherer J."/>
            <person name="Sherman D."/>
            <person name="Straub M.-L."/>
            <person name="Stein N."/>
            <person name="Thierry A."/>
            <person name="Trautwein-Schult A."/>
            <person name="Westhof E."/>
            <person name="Worch S."/>
            <person name="Dujon B."/>
            <person name="Souciet J.-L."/>
            <person name="Wincker P."/>
            <person name="Scholz U."/>
            <person name="Neuveglise N."/>
        </authorList>
    </citation>
    <scope>NUCLEOTIDE SEQUENCE</scope>
    <source>
        <strain evidence="6">LS3</strain>
    </source>
</reference>
<name>A0A060TI04_BLAAD</name>
<evidence type="ECO:0000259" key="5">
    <source>
        <dbReference type="Pfam" id="PF13339"/>
    </source>
</evidence>
<evidence type="ECO:0000256" key="3">
    <source>
        <dbReference type="SAM" id="MobiDB-lite"/>
    </source>
</evidence>
<dbReference type="PANTHER" id="PTHR15565">
    <property type="entry name" value="AATF PROTEIN APOPTOSIS ANTAGONIZING TRANSCRIPTION FACTOR"/>
    <property type="match status" value="1"/>
</dbReference>
<feature type="region of interest" description="Disordered" evidence="3">
    <location>
        <begin position="1"/>
        <end position="139"/>
    </location>
</feature>
<feature type="compositionally biased region" description="Acidic residues" evidence="3">
    <location>
        <begin position="449"/>
        <end position="462"/>
    </location>
</feature>
<feature type="compositionally biased region" description="Basic and acidic residues" evidence="3">
    <location>
        <begin position="36"/>
        <end position="57"/>
    </location>
</feature>
<accession>A0A060TI04</accession>
<feature type="domain" description="AATF leucine zipper-containing" evidence="5">
    <location>
        <begin position="165"/>
        <end position="283"/>
    </location>
</feature>
<protein>
    <recommendedName>
        <fullName evidence="2">Protein BFR2</fullName>
    </recommendedName>
</protein>
<sequence length="473" mass="53186">MVSLADQLAALADPKPVDFDPEDAERTNIDADSGSDIEKDDRATEHYIPVEKSRLRDNSIQVDGTKYKGARVSRKDLYDESESSDEEELDGFEDGELEEGESETGDEEEEESELEEGDEEESESEDNENEEDNANEDTKRRELKQLIKEEQKKIVSHLSSTAQADAKKGEAVQHQMNVYEACLEARINLQKAVAASNSLPLTYEPSVMSADSNELQAGALKSMYGLLDRISDLRVKLMINDNVISEHNSTKKRTLDDYLKDSQSLDAKLGSYRTAILDKWSRKVQSSTGAAALQSNKFRSLNQTAAVQVNSVLADMDRLVKRTRMNRSGYKPLGQDTNDHDQQNGKVDTQELEYVFDDTDFYRLQLKDLVDRRMADSASAADGIKWTVAKPKIKKNVDTKASKGRKLRYHVQEKIQGFDAPRPQVFLWDDEQTDELFSSLFGQTVKVDEESDHSESESEEEVAVNPGGLKIFG</sequence>
<evidence type="ECO:0000256" key="1">
    <source>
        <dbReference type="ARBA" id="ARBA00008966"/>
    </source>
</evidence>
<dbReference type="GO" id="GO:0000462">
    <property type="term" value="P:maturation of SSU-rRNA from tricistronic rRNA transcript (SSU-rRNA, 5.8S rRNA, LSU-rRNA)"/>
    <property type="evidence" value="ECO:0007669"/>
    <property type="project" value="TreeGrafter"/>
</dbReference>
<feature type="region of interest" description="Disordered" evidence="3">
    <location>
        <begin position="448"/>
        <end position="473"/>
    </location>
</feature>
<gene>
    <name evidence="6" type="ORF">GNLVRS02_ARAD1D35332g</name>
</gene>